<dbReference type="OrthoDB" id="505607at2759"/>
<evidence type="ECO:0000313" key="2">
    <source>
        <dbReference type="EMBL" id="ROW08454.1"/>
    </source>
</evidence>
<feature type="region of interest" description="Disordered" evidence="1">
    <location>
        <begin position="1"/>
        <end position="45"/>
    </location>
</feature>
<sequence length="444" mass="49220">MDETQAESSADGAARATKTAPESIPSKHSLSEAQKVSKYKSRSLETSRDEHLPKVFGASQAISVVFLGDSMIERMTTTGKTGSLHLWPSETMCPEEEPQIGLRDTNIRRNALCLPDLVRVSGVLNAGCGGDKIENIIYRLIGDPERGLTGLAAALSTTKRQHKVKLWVIQAGTNNLHPKKGLTDASLQAYRVLLESILDIADRSTHILVTGLFYRKDIKNELVAQANTKLKKLVHDLDRELLSHHPDPEQQFTEGVVSRFATHTDVPQAIKVKDKGKAADPEERRDSAIGVAISPTATREGVDVKGKGKGKAKEEPPTTQETHMDEKHGSQLSTDRDPTMPQFKPNWWPSIFAKDPEAVGITRKPPASMGGEPSGMSPAEWLSGHKETDYHHPRIQFLPAPWANDPETWLEDHVHLHEEGYRLWTRKLFPKVKEMLLHAEEASP</sequence>
<dbReference type="SUPFAM" id="SSF52266">
    <property type="entry name" value="SGNH hydrolase"/>
    <property type="match status" value="1"/>
</dbReference>
<dbReference type="Gene3D" id="3.40.50.1110">
    <property type="entry name" value="SGNH hydrolase"/>
    <property type="match status" value="1"/>
</dbReference>
<dbReference type="STRING" id="356882.A0A423WY46"/>
<name>A0A423WY46_9PEZI</name>
<comment type="caution">
    <text evidence="2">The sequence shown here is derived from an EMBL/GenBank/DDBJ whole genome shotgun (WGS) entry which is preliminary data.</text>
</comment>
<dbReference type="EMBL" id="LKEA01000006">
    <property type="protein sequence ID" value="ROW08454.1"/>
    <property type="molecule type" value="Genomic_DNA"/>
</dbReference>
<keyword evidence="3" id="KW-1185">Reference proteome</keyword>
<dbReference type="Proteomes" id="UP000283895">
    <property type="component" value="Unassembled WGS sequence"/>
</dbReference>
<evidence type="ECO:0008006" key="4">
    <source>
        <dbReference type="Google" id="ProtNLM"/>
    </source>
</evidence>
<accession>A0A423WY46</accession>
<evidence type="ECO:0000256" key="1">
    <source>
        <dbReference type="SAM" id="MobiDB-lite"/>
    </source>
</evidence>
<feature type="compositionally biased region" description="Basic and acidic residues" evidence="1">
    <location>
        <begin position="271"/>
        <end position="287"/>
    </location>
</feature>
<protein>
    <recommendedName>
        <fullName evidence="4">SGNH hydrolase-type esterase domain-containing protein</fullName>
    </recommendedName>
</protein>
<reference evidence="2 3" key="1">
    <citation type="submission" date="2015-09" db="EMBL/GenBank/DDBJ databases">
        <title>Host preference determinants of Valsa canker pathogens revealed by comparative genomics.</title>
        <authorList>
            <person name="Yin Z."/>
            <person name="Huang L."/>
        </authorList>
    </citation>
    <scope>NUCLEOTIDE SEQUENCE [LARGE SCALE GENOMIC DNA]</scope>
    <source>
        <strain evidence="2 3">03-1</strain>
    </source>
</reference>
<organism evidence="2 3">
    <name type="scientific">Cytospora schulzeri</name>
    <dbReference type="NCBI Taxonomy" id="448051"/>
    <lineage>
        <taxon>Eukaryota</taxon>
        <taxon>Fungi</taxon>
        <taxon>Dikarya</taxon>
        <taxon>Ascomycota</taxon>
        <taxon>Pezizomycotina</taxon>
        <taxon>Sordariomycetes</taxon>
        <taxon>Sordariomycetidae</taxon>
        <taxon>Diaporthales</taxon>
        <taxon>Cytosporaceae</taxon>
        <taxon>Cytospora</taxon>
    </lineage>
</organism>
<feature type="compositionally biased region" description="Basic and acidic residues" evidence="1">
    <location>
        <begin position="300"/>
        <end position="338"/>
    </location>
</feature>
<dbReference type="InterPro" id="IPR036514">
    <property type="entry name" value="SGNH_hydro_sf"/>
</dbReference>
<feature type="region of interest" description="Disordered" evidence="1">
    <location>
        <begin position="268"/>
        <end position="340"/>
    </location>
</feature>
<proteinExistence type="predicted"/>
<dbReference type="AlphaFoldDB" id="A0A423WY46"/>
<gene>
    <name evidence="2" type="ORF">VMCG_03182</name>
</gene>
<evidence type="ECO:0000313" key="3">
    <source>
        <dbReference type="Proteomes" id="UP000283895"/>
    </source>
</evidence>